<comment type="similarity">
    <text evidence="6">Belongs to the nlpA lipoprotein family.</text>
</comment>
<dbReference type="RefSeq" id="WP_011388536.1">
    <property type="nucleotide sequence ID" value="NC_007643.1"/>
</dbReference>
<dbReference type="CDD" id="cd13598">
    <property type="entry name" value="PBP2_lipoprotein_IlpA_like"/>
    <property type="match status" value="1"/>
</dbReference>
<dbReference type="SUPFAM" id="SSF53850">
    <property type="entry name" value="Periplasmic binding protein-like II"/>
    <property type="match status" value="1"/>
</dbReference>
<dbReference type="STRING" id="269796.Rru_A0778"/>
<dbReference type="Gene3D" id="3.40.190.10">
    <property type="entry name" value="Periplasmic binding protein-like II"/>
    <property type="match status" value="2"/>
</dbReference>
<dbReference type="PANTHER" id="PTHR30429:SF1">
    <property type="entry name" value="D-METHIONINE-BINDING LIPOPROTEIN METQ-RELATED"/>
    <property type="match status" value="1"/>
</dbReference>
<dbReference type="PIRSF" id="PIRSF002854">
    <property type="entry name" value="MetQ"/>
    <property type="match status" value="1"/>
</dbReference>
<dbReference type="PATRIC" id="fig|269796.9.peg.831"/>
<comment type="subcellular location">
    <subcellularLocation>
        <location evidence="1">Membrane</location>
        <topology evidence="1">Lipid-anchor</topology>
    </subcellularLocation>
</comment>
<evidence type="ECO:0000256" key="1">
    <source>
        <dbReference type="ARBA" id="ARBA00004635"/>
    </source>
</evidence>
<evidence type="ECO:0000256" key="3">
    <source>
        <dbReference type="ARBA" id="ARBA00023136"/>
    </source>
</evidence>
<name>Q2RWB3_RHORT</name>
<evidence type="ECO:0000256" key="2">
    <source>
        <dbReference type="ARBA" id="ARBA00022729"/>
    </source>
</evidence>
<accession>Q2RWB3</accession>
<proteinExistence type="inferred from homology"/>
<evidence type="ECO:0000313" key="7">
    <source>
        <dbReference type="EMBL" id="ABC21582.1"/>
    </source>
</evidence>
<keyword evidence="2" id="KW-0732">Signal</keyword>
<sequence length="268" mass="28665">MRMAKIVRVPALRVALAGALLVLGLGPCLAQTIRLGVTPGPHAQIAEAVVPVARAQGLEVKVIEFSDGTLINAATNEGELEANAFQHGPYLEGQIKDRGYDLVSIAKTVLLPMAAYSKRVAALGDLPQKAKVSIPNDPTNGGRALKLLEAGGLLTLKPGLGFASTVFDIDSNPKNLRILELEATQVPRSLDDVDLAVINTNYALATGLDPLRDSLLREGDLSQYFCLIAVRRQDADQPWAKVLRQSFLSPEVKAFVATTFHGNILAGW</sequence>
<keyword evidence="8" id="KW-1185">Reference proteome</keyword>
<dbReference type="Proteomes" id="UP000001929">
    <property type="component" value="Chromosome"/>
</dbReference>
<keyword evidence="5 6" id="KW-0449">Lipoprotein</keyword>
<dbReference type="PhylomeDB" id="Q2RWB3"/>
<dbReference type="GO" id="GO:0016020">
    <property type="term" value="C:membrane"/>
    <property type="evidence" value="ECO:0007669"/>
    <property type="project" value="UniProtKB-SubCell"/>
</dbReference>
<dbReference type="InterPro" id="IPR004872">
    <property type="entry name" value="Lipoprotein_NlpA"/>
</dbReference>
<dbReference type="AlphaFoldDB" id="Q2RWB3"/>
<dbReference type="KEGG" id="rru:Rru_A0778"/>
<reference evidence="7 8" key="1">
    <citation type="journal article" date="2011" name="Stand. Genomic Sci.">
        <title>Complete genome sequence of Rhodospirillum rubrum type strain (S1).</title>
        <authorList>
            <person name="Munk A.C."/>
            <person name="Copeland A."/>
            <person name="Lucas S."/>
            <person name="Lapidus A."/>
            <person name="Del Rio T.G."/>
            <person name="Barry K."/>
            <person name="Detter J.C."/>
            <person name="Hammon N."/>
            <person name="Israni S."/>
            <person name="Pitluck S."/>
            <person name="Brettin T."/>
            <person name="Bruce D."/>
            <person name="Han C."/>
            <person name="Tapia R."/>
            <person name="Gilna P."/>
            <person name="Schmutz J."/>
            <person name="Larimer F."/>
            <person name="Land M."/>
            <person name="Kyrpides N.C."/>
            <person name="Mavromatis K."/>
            <person name="Richardson P."/>
            <person name="Rohde M."/>
            <person name="Goker M."/>
            <person name="Klenk H.P."/>
            <person name="Zhang Y."/>
            <person name="Roberts G.P."/>
            <person name="Reslewic S."/>
            <person name="Schwartz D.C."/>
        </authorList>
    </citation>
    <scope>NUCLEOTIDE SEQUENCE [LARGE SCALE GENOMIC DNA]</scope>
    <source>
        <strain evidence="8">ATCC 11170 / ATH 1.1.1 / DSM 467 / LMG 4362 / NCIMB 8255 / S1</strain>
    </source>
</reference>
<organism evidence="7 8">
    <name type="scientific">Rhodospirillum rubrum (strain ATCC 11170 / ATH 1.1.1 / DSM 467 / LMG 4362 / NCIMB 8255 / S1)</name>
    <dbReference type="NCBI Taxonomy" id="269796"/>
    <lineage>
        <taxon>Bacteria</taxon>
        <taxon>Pseudomonadati</taxon>
        <taxon>Pseudomonadota</taxon>
        <taxon>Alphaproteobacteria</taxon>
        <taxon>Rhodospirillales</taxon>
        <taxon>Rhodospirillaceae</taxon>
        <taxon>Rhodospirillum</taxon>
    </lineage>
</organism>
<dbReference type="EnsemblBacteria" id="ABC21582">
    <property type="protein sequence ID" value="ABC21582"/>
    <property type="gene ID" value="Rru_A0778"/>
</dbReference>
<dbReference type="eggNOG" id="COG1464">
    <property type="taxonomic scope" value="Bacteria"/>
</dbReference>
<dbReference type="EMBL" id="CP000230">
    <property type="protein sequence ID" value="ABC21582.1"/>
    <property type="molecule type" value="Genomic_DNA"/>
</dbReference>
<evidence type="ECO:0000256" key="4">
    <source>
        <dbReference type="ARBA" id="ARBA00023139"/>
    </source>
</evidence>
<gene>
    <name evidence="7" type="ordered locus">Rru_A0778</name>
</gene>
<dbReference type="Pfam" id="PF03180">
    <property type="entry name" value="Lipoprotein_9"/>
    <property type="match status" value="1"/>
</dbReference>
<evidence type="ECO:0000256" key="5">
    <source>
        <dbReference type="ARBA" id="ARBA00023288"/>
    </source>
</evidence>
<dbReference type="PANTHER" id="PTHR30429">
    <property type="entry name" value="D-METHIONINE-BINDING LIPOPROTEIN METQ"/>
    <property type="match status" value="1"/>
</dbReference>
<dbReference type="HOGENOM" id="CLU_067080_0_0_5"/>
<protein>
    <recommendedName>
        <fullName evidence="6">Lipoprotein</fullName>
    </recommendedName>
</protein>
<keyword evidence="4" id="KW-0564">Palmitate</keyword>
<keyword evidence="3" id="KW-0472">Membrane</keyword>
<evidence type="ECO:0000313" key="8">
    <source>
        <dbReference type="Proteomes" id="UP000001929"/>
    </source>
</evidence>
<evidence type="ECO:0000256" key="6">
    <source>
        <dbReference type="PIRNR" id="PIRNR002854"/>
    </source>
</evidence>